<keyword evidence="7" id="KW-0150">Chloroplast</keyword>
<dbReference type="GO" id="GO:0006412">
    <property type="term" value="P:translation"/>
    <property type="evidence" value="ECO:0007669"/>
    <property type="project" value="UniProtKB-UniRule"/>
</dbReference>
<reference evidence="7" key="1">
    <citation type="journal article" date="2017" name="J. Phycol.">
        <title>Analysis of chloroplast genomes and a supermatrix inform reclassification of the Rhodomelaceae (Rhodophyta).</title>
        <authorList>
            <person name="Diaz-Tapia P."/>
            <person name="Maggs C.A."/>
            <person name="West J.A."/>
            <person name="Verbruggen H."/>
        </authorList>
    </citation>
    <scope>NUCLEOTIDE SEQUENCE</scope>
    <source>
        <strain evidence="7">JW3079</strain>
    </source>
</reference>
<dbReference type="PANTHER" id="PTHR36083:SF1">
    <property type="entry name" value="LARGE RIBOSOMAL SUBUNIT PROTEIN BL32C"/>
    <property type="match status" value="1"/>
</dbReference>
<organism evidence="7">
    <name type="scientific">Bostrychia tenella</name>
    <dbReference type="NCBI Taxonomy" id="324755"/>
    <lineage>
        <taxon>Eukaryota</taxon>
        <taxon>Rhodophyta</taxon>
        <taxon>Florideophyceae</taxon>
        <taxon>Rhodymeniophycidae</taxon>
        <taxon>Ceramiales</taxon>
        <taxon>Rhodomelaceae</taxon>
        <taxon>Bostrychia</taxon>
    </lineage>
</organism>
<dbReference type="RefSeq" id="YP_009392603.1">
    <property type="nucleotide sequence ID" value="NC_035264.1"/>
</dbReference>
<evidence type="ECO:0000256" key="2">
    <source>
        <dbReference type="ARBA" id="ARBA00022980"/>
    </source>
</evidence>
<sequence length="54" mass="6006">MAVPKKRTSKSKSGKSSWKSKANSVSLRSFSLAKSLLSGKSTNFVYYKFTKNLD</sequence>
<evidence type="ECO:0000256" key="6">
    <source>
        <dbReference type="SAM" id="MobiDB-lite"/>
    </source>
</evidence>
<dbReference type="GO" id="GO:0015934">
    <property type="term" value="C:large ribosomal subunit"/>
    <property type="evidence" value="ECO:0007669"/>
    <property type="project" value="InterPro"/>
</dbReference>
<dbReference type="GO" id="GO:0009507">
    <property type="term" value="C:chloroplast"/>
    <property type="evidence" value="ECO:0007669"/>
    <property type="project" value="UniProtKB-SubCell"/>
</dbReference>
<evidence type="ECO:0000256" key="5">
    <source>
        <dbReference type="HAMAP-Rule" id="MF_00340"/>
    </source>
</evidence>
<name>A0A1Z1M5V3_9FLOR</name>
<feature type="compositionally biased region" description="Basic residues" evidence="6">
    <location>
        <begin position="1"/>
        <end position="13"/>
    </location>
</feature>
<keyword evidence="3 5" id="KW-0687">Ribonucleoprotein</keyword>
<dbReference type="GeneID" id="33354164"/>
<comment type="similarity">
    <text evidence="1 5">Belongs to the bacterial ribosomal protein bL32 family.</text>
</comment>
<feature type="compositionally biased region" description="Low complexity" evidence="6">
    <location>
        <begin position="14"/>
        <end position="24"/>
    </location>
</feature>
<evidence type="ECO:0000256" key="4">
    <source>
        <dbReference type="ARBA" id="ARBA00035280"/>
    </source>
</evidence>
<keyword evidence="7" id="KW-0934">Plastid</keyword>
<geneLocation type="chloroplast" evidence="7"/>
<evidence type="ECO:0000256" key="1">
    <source>
        <dbReference type="ARBA" id="ARBA00008560"/>
    </source>
</evidence>
<evidence type="ECO:0000256" key="3">
    <source>
        <dbReference type="ARBA" id="ARBA00023274"/>
    </source>
</evidence>
<comment type="subcellular location">
    <subcellularLocation>
        <location evidence="5">Plastid</location>
        <location evidence="5">Chloroplast</location>
    </subcellularLocation>
</comment>
<feature type="region of interest" description="Disordered" evidence="6">
    <location>
        <begin position="1"/>
        <end position="24"/>
    </location>
</feature>
<accession>A0A1Z1M5V3</accession>
<dbReference type="GO" id="GO:0003735">
    <property type="term" value="F:structural constituent of ribosome"/>
    <property type="evidence" value="ECO:0007669"/>
    <property type="project" value="InterPro"/>
</dbReference>
<dbReference type="HAMAP" id="MF_00340">
    <property type="entry name" value="Ribosomal_bL32"/>
    <property type="match status" value="1"/>
</dbReference>
<dbReference type="EMBL" id="MF101417">
    <property type="protein sequence ID" value="ARW61165.1"/>
    <property type="molecule type" value="Genomic_DNA"/>
</dbReference>
<keyword evidence="2 5" id="KW-0689">Ribosomal protein</keyword>
<protein>
    <recommendedName>
        <fullName evidence="4 5">Large ribosomal subunit protein bL32c</fullName>
    </recommendedName>
</protein>
<gene>
    <name evidence="5 7" type="primary">rpl32</name>
</gene>
<evidence type="ECO:0000313" key="7">
    <source>
        <dbReference type="EMBL" id="ARW61165.1"/>
    </source>
</evidence>
<dbReference type="PANTHER" id="PTHR36083">
    <property type="entry name" value="50S RIBOSOMAL PROTEIN L32, CHLOROPLASTIC"/>
    <property type="match status" value="1"/>
</dbReference>
<dbReference type="InterPro" id="IPR002677">
    <property type="entry name" value="Ribosomal_bL32"/>
</dbReference>
<dbReference type="InterPro" id="IPR044958">
    <property type="entry name" value="Ribosomal_bL32_plant/cyanobact"/>
</dbReference>
<dbReference type="AlphaFoldDB" id="A0A1Z1M5V3"/>
<proteinExistence type="inferred from homology"/>